<sequence length="361" mass="37281">MSDHRVLRSFHDPEDDAVHALAPLVLDGVPAVIGKHGDGALWTCDLTTGERVARSIDLDSAAPEDPAPDAEGTIWDRDDEDLDDEEGEADADEVVSRLTAASLDGRPVIVTGGGRFDLTSLLGEDYLGGAVRCWDVATGEKIGKTVTGHGLGVTALAVLPSERGPLVLSSSEEGVLLISALASGERVAEIPGGYNGVMSAAVVDGRPLAVTGGQDSHVEVWDVLTGQAVGGPRQTGGHVSALAVTELAGRAVFLTGGGDNLLWIWDLTTGRPFGAPMSGHADAIQNITLTRLGGRLLAVTEAGEEPPRIWDLARAEQLGGALAVPGEQVPTAMTATEINGEPVVVTGHDEGTIRVWSISAG</sequence>
<evidence type="ECO:0000256" key="2">
    <source>
        <dbReference type="ARBA" id="ARBA00022737"/>
    </source>
</evidence>
<dbReference type="PANTHER" id="PTHR19848:SF7">
    <property type="entry name" value="F-BOX AND WD-40 DOMAIN PROTEIN 7"/>
    <property type="match status" value="1"/>
</dbReference>
<dbReference type="PROSITE" id="PS50082">
    <property type="entry name" value="WD_REPEATS_2"/>
    <property type="match status" value="2"/>
</dbReference>
<dbReference type="Proteomes" id="UP000583800">
    <property type="component" value="Unassembled WGS sequence"/>
</dbReference>
<feature type="region of interest" description="Disordered" evidence="4">
    <location>
        <begin position="56"/>
        <end position="88"/>
    </location>
</feature>
<name>A0A7X0C168_9ACTN</name>
<evidence type="ECO:0000256" key="4">
    <source>
        <dbReference type="SAM" id="MobiDB-lite"/>
    </source>
</evidence>
<feature type="compositionally biased region" description="Acidic residues" evidence="4">
    <location>
        <begin position="77"/>
        <end position="88"/>
    </location>
</feature>
<keyword evidence="2" id="KW-0677">Repeat</keyword>
<dbReference type="SMART" id="SM00320">
    <property type="entry name" value="WD40"/>
    <property type="match status" value="4"/>
</dbReference>
<evidence type="ECO:0000256" key="3">
    <source>
        <dbReference type="PROSITE-ProRule" id="PRU00221"/>
    </source>
</evidence>
<dbReference type="PROSITE" id="PS00678">
    <property type="entry name" value="WD_REPEATS_1"/>
    <property type="match status" value="1"/>
</dbReference>
<feature type="repeat" description="WD" evidence="3">
    <location>
        <begin position="190"/>
        <end position="231"/>
    </location>
</feature>
<dbReference type="AlphaFoldDB" id="A0A7X0C168"/>
<evidence type="ECO:0000256" key="1">
    <source>
        <dbReference type="ARBA" id="ARBA00022574"/>
    </source>
</evidence>
<evidence type="ECO:0000313" key="5">
    <source>
        <dbReference type="EMBL" id="MBB6346537.1"/>
    </source>
</evidence>
<dbReference type="InterPro" id="IPR019775">
    <property type="entry name" value="WD40_repeat_CS"/>
</dbReference>
<dbReference type="InterPro" id="IPR015943">
    <property type="entry name" value="WD40/YVTN_repeat-like_dom_sf"/>
</dbReference>
<dbReference type="RefSeq" id="WP_185084299.1">
    <property type="nucleotide sequence ID" value="NZ_JACHJB010000001.1"/>
</dbReference>
<protein>
    <submittedName>
        <fullName evidence="5">WD40 repeat protein</fullName>
    </submittedName>
</protein>
<dbReference type="EMBL" id="JACHJB010000001">
    <property type="protein sequence ID" value="MBB6346537.1"/>
    <property type="molecule type" value="Genomic_DNA"/>
</dbReference>
<dbReference type="InterPro" id="IPR011047">
    <property type="entry name" value="Quinoprotein_ADH-like_sf"/>
</dbReference>
<keyword evidence="1 3" id="KW-0853">WD repeat</keyword>
<keyword evidence="6" id="KW-1185">Reference proteome</keyword>
<accession>A0A7X0C168</accession>
<dbReference type="InterPro" id="IPR001680">
    <property type="entry name" value="WD40_rpt"/>
</dbReference>
<feature type="repeat" description="WD" evidence="3">
    <location>
        <begin position="344"/>
        <end position="361"/>
    </location>
</feature>
<dbReference type="Gene3D" id="2.130.10.10">
    <property type="entry name" value="YVTN repeat-like/Quinoprotein amine dehydrogenase"/>
    <property type="match status" value="1"/>
</dbReference>
<dbReference type="PANTHER" id="PTHR19848">
    <property type="entry name" value="WD40 REPEAT PROTEIN"/>
    <property type="match status" value="1"/>
</dbReference>
<proteinExistence type="predicted"/>
<gene>
    <name evidence="5" type="ORF">FHU36_003046</name>
</gene>
<comment type="caution">
    <text evidence="5">The sequence shown here is derived from an EMBL/GenBank/DDBJ whole genome shotgun (WGS) entry which is preliminary data.</text>
</comment>
<dbReference type="SUPFAM" id="SSF50998">
    <property type="entry name" value="Quinoprotein alcohol dehydrogenase-like"/>
    <property type="match status" value="1"/>
</dbReference>
<reference evidence="5 6" key="1">
    <citation type="submission" date="2020-08" db="EMBL/GenBank/DDBJ databases">
        <title>Sequencing the genomes of 1000 actinobacteria strains.</title>
        <authorList>
            <person name="Klenk H.-P."/>
        </authorList>
    </citation>
    <scope>NUCLEOTIDE SEQUENCE [LARGE SCALE GENOMIC DNA]</scope>
    <source>
        <strain evidence="5 6">DSM 45913</strain>
    </source>
</reference>
<evidence type="ECO:0000313" key="6">
    <source>
        <dbReference type="Proteomes" id="UP000583800"/>
    </source>
</evidence>
<organism evidence="5 6">
    <name type="scientific">Nonomuraea muscovyensis</name>
    <dbReference type="NCBI Taxonomy" id="1124761"/>
    <lineage>
        <taxon>Bacteria</taxon>
        <taxon>Bacillati</taxon>
        <taxon>Actinomycetota</taxon>
        <taxon>Actinomycetes</taxon>
        <taxon>Streptosporangiales</taxon>
        <taxon>Streptosporangiaceae</taxon>
        <taxon>Nonomuraea</taxon>
    </lineage>
</organism>